<dbReference type="Proteomes" id="UP000199161">
    <property type="component" value="Unassembled WGS sequence"/>
</dbReference>
<sequence length="712" mass="76650">MSPALANAVPLAFALLLCAVLAVGTVHSGFDRLVTRTSIRLFGDYVDEFRSEHPDRQSALRAAQFPVTYREYGSKTVLYAATLALVGAIFGIYAIWGLLRLLAIDPEMMREALPGALEFLANLGGVPTLSAGELFVLVLVSSLTVGTLSGTATYWLRWWYPGYVADERARRIETALPSTVAFVYALSKSGMEFPKVVRIVAAQEDTYGEAAAEFEVAVRNMDTFGMDLVSALQEMGRRTPSPQFQEFTENLVSVLQSGHSLSSFLERQYHDYQEESESQQESTIELLGTLAEAYVTVLVAGPLFLITILVVIGIAVGNTITPLRALIYLILPFANFGFIVYLSMVTESVVPGSGSSSGSGSNADDHDVASRPAAGTDSRRPTGGRTDGGSTVGDVDGKTDTVSANVERVRYYRHVDRVRQQLGRPVETLLERPNLAVAVSAPVALAAVLRKLPAAFTGAGFDPTVVDDTIAVGAFGVLTVFAICYELHRRRINAIEAAVPDLLDRLASVNEAGMSVVSAFDKVRESDLGPLGTELDRVWADVQWGSDLQTALRRFETRVRTRATSRVVTLLTEAMNASGNLSTVLRIAARQAAADRRLKRERKQAMMEYTIVVYVSFFVFLFIIAVLAGYLLPNLPTEGVDAASGGPEVDGLGGLSDDAATTYSTLFYHATLVQGLLSGLIAGQLSTGDVRAGAKHAAVMIALTVVLFTFLG</sequence>
<dbReference type="RefSeq" id="WP_089785307.1">
    <property type="nucleotide sequence ID" value="NZ_FOKW01000001.1"/>
</dbReference>
<dbReference type="GO" id="GO:0005886">
    <property type="term" value="C:plasma membrane"/>
    <property type="evidence" value="ECO:0007669"/>
    <property type="project" value="UniProtKB-SubCell"/>
</dbReference>
<comment type="subcellular location">
    <subcellularLocation>
        <location evidence="1">Cell membrane</location>
        <topology evidence="1">Multi-pass membrane protein</topology>
    </subcellularLocation>
</comment>
<keyword evidence="9" id="KW-0969">Cilium</keyword>
<feature type="transmembrane region" description="Helical" evidence="7">
    <location>
        <begin position="325"/>
        <end position="344"/>
    </location>
</feature>
<feature type="transmembrane region" description="Helical" evidence="7">
    <location>
        <begin position="470"/>
        <end position="487"/>
    </location>
</feature>
<accession>A0A1I1DII3</accession>
<evidence type="ECO:0000313" key="9">
    <source>
        <dbReference type="EMBL" id="SFB74644.1"/>
    </source>
</evidence>
<dbReference type="PANTHER" id="PTHR35402:SF1">
    <property type="entry name" value="TYPE II SECRETION SYSTEM PROTEIN GSPF DOMAIN-CONTAINING PROTEIN"/>
    <property type="match status" value="1"/>
</dbReference>
<keyword evidence="9" id="KW-0282">Flagellum</keyword>
<dbReference type="PANTHER" id="PTHR35402">
    <property type="entry name" value="INTEGRAL MEMBRANE PROTEIN-RELATED"/>
    <property type="match status" value="1"/>
</dbReference>
<evidence type="ECO:0000256" key="2">
    <source>
        <dbReference type="ARBA" id="ARBA00022475"/>
    </source>
</evidence>
<keyword evidence="3 7" id="KW-0812">Transmembrane</keyword>
<feature type="domain" description="Type II secretion system protein GspF" evidence="8">
    <location>
        <begin position="503"/>
        <end position="627"/>
    </location>
</feature>
<feature type="transmembrane region" description="Helical" evidence="7">
    <location>
        <begin position="77"/>
        <end position="99"/>
    </location>
</feature>
<feature type="domain" description="Type II secretion system protein GspF" evidence="8">
    <location>
        <begin position="184"/>
        <end position="308"/>
    </location>
</feature>
<proteinExistence type="predicted"/>
<keyword evidence="4 7" id="KW-1133">Transmembrane helix</keyword>
<organism evidence="9 10">
    <name type="scientific">Natronobacterium haloterrestre</name>
    <name type="common">Halobiforma haloterrestris</name>
    <dbReference type="NCBI Taxonomy" id="148448"/>
    <lineage>
        <taxon>Archaea</taxon>
        <taxon>Methanobacteriati</taxon>
        <taxon>Methanobacteriota</taxon>
        <taxon>Stenosarchaea group</taxon>
        <taxon>Halobacteria</taxon>
        <taxon>Halobacteriales</taxon>
        <taxon>Natrialbaceae</taxon>
        <taxon>Natronobacterium</taxon>
    </lineage>
</organism>
<evidence type="ECO:0000256" key="6">
    <source>
        <dbReference type="SAM" id="MobiDB-lite"/>
    </source>
</evidence>
<evidence type="ECO:0000256" key="4">
    <source>
        <dbReference type="ARBA" id="ARBA00022989"/>
    </source>
</evidence>
<keyword evidence="9" id="KW-0966">Cell projection</keyword>
<keyword evidence="10" id="KW-1185">Reference proteome</keyword>
<dbReference type="InterPro" id="IPR056569">
    <property type="entry name" value="ArlJ-like"/>
</dbReference>
<protein>
    <submittedName>
        <fullName evidence="9">Flagellar protein FlaJ</fullName>
    </submittedName>
</protein>
<dbReference type="OrthoDB" id="12374at2157"/>
<dbReference type="AlphaFoldDB" id="A0A1I1DII3"/>
<reference evidence="10" key="1">
    <citation type="submission" date="2016-10" db="EMBL/GenBank/DDBJ databases">
        <authorList>
            <person name="Varghese N."/>
            <person name="Submissions S."/>
        </authorList>
    </citation>
    <scope>NUCLEOTIDE SEQUENCE [LARGE SCALE GENOMIC DNA]</scope>
    <source>
        <strain evidence="10">DSM 13078</strain>
    </source>
</reference>
<evidence type="ECO:0000256" key="5">
    <source>
        <dbReference type="ARBA" id="ARBA00023136"/>
    </source>
</evidence>
<feature type="transmembrane region" description="Helical" evidence="7">
    <location>
        <begin position="293"/>
        <end position="316"/>
    </location>
</feature>
<feature type="transmembrane region" description="Helical" evidence="7">
    <location>
        <begin position="606"/>
        <end position="632"/>
    </location>
</feature>
<dbReference type="Gene3D" id="1.20.81.30">
    <property type="entry name" value="Type II secretion system (T2SS), domain F"/>
    <property type="match status" value="1"/>
</dbReference>
<keyword evidence="5 7" id="KW-0472">Membrane</keyword>
<evidence type="ECO:0000256" key="1">
    <source>
        <dbReference type="ARBA" id="ARBA00004651"/>
    </source>
</evidence>
<gene>
    <name evidence="9" type="ORF">SAMN05444422_101681</name>
</gene>
<feature type="transmembrane region" description="Helical" evidence="7">
    <location>
        <begin position="666"/>
        <end position="685"/>
    </location>
</feature>
<feature type="transmembrane region" description="Helical" evidence="7">
    <location>
        <begin position="692"/>
        <end position="711"/>
    </location>
</feature>
<evidence type="ECO:0000256" key="3">
    <source>
        <dbReference type="ARBA" id="ARBA00022692"/>
    </source>
</evidence>
<feature type="region of interest" description="Disordered" evidence="6">
    <location>
        <begin position="353"/>
        <end position="398"/>
    </location>
</feature>
<evidence type="ECO:0000256" key="7">
    <source>
        <dbReference type="SAM" id="Phobius"/>
    </source>
</evidence>
<keyword evidence="2" id="KW-1003">Cell membrane</keyword>
<dbReference type="InterPro" id="IPR042094">
    <property type="entry name" value="T2SS_GspF_sf"/>
</dbReference>
<name>A0A1I1DII3_NATHA</name>
<dbReference type="InterPro" id="IPR018076">
    <property type="entry name" value="T2SS_GspF_dom"/>
</dbReference>
<evidence type="ECO:0000259" key="8">
    <source>
        <dbReference type="Pfam" id="PF00482"/>
    </source>
</evidence>
<evidence type="ECO:0000313" key="10">
    <source>
        <dbReference type="Proteomes" id="UP000199161"/>
    </source>
</evidence>
<dbReference type="EMBL" id="FOKW01000001">
    <property type="protein sequence ID" value="SFB74644.1"/>
    <property type="molecule type" value="Genomic_DNA"/>
</dbReference>
<dbReference type="Pfam" id="PF00482">
    <property type="entry name" value="T2SSF"/>
    <property type="match status" value="2"/>
</dbReference>